<dbReference type="STRING" id="869250.J4DQB6"/>
<dbReference type="OMA" id="GHCLGQH"/>
<feature type="domain" description="Ubiquinol-cytochrome C reductase hinge" evidence="9">
    <location>
        <begin position="28"/>
        <end position="90"/>
    </location>
</feature>
<dbReference type="SUPFAM" id="SSF81531">
    <property type="entry name" value="Non-heme 11 kDa protein of cytochrome bc1 complex (Ubiquinol-cytochrome c reductase)"/>
    <property type="match status" value="1"/>
</dbReference>
<keyword evidence="3" id="KW-0813">Transport</keyword>
<keyword evidence="8" id="KW-0472">Membrane</keyword>
<evidence type="ECO:0000256" key="4">
    <source>
        <dbReference type="ARBA" id="ARBA00022660"/>
    </source>
</evidence>
<dbReference type="GO" id="GO:0006122">
    <property type="term" value="P:mitochondrial electron transport, ubiquinol to cytochrome c"/>
    <property type="evidence" value="ECO:0007669"/>
    <property type="project" value="InterPro"/>
</dbReference>
<comment type="similarity">
    <text evidence="2">Belongs to the UQCRH/QCR6 family.</text>
</comment>
<organism evidence="10 11">
    <name type="scientific">Theileria orientalis strain Shintoku</name>
    <dbReference type="NCBI Taxonomy" id="869250"/>
    <lineage>
        <taxon>Eukaryota</taxon>
        <taxon>Sar</taxon>
        <taxon>Alveolata</taxon>
        <taxon>Apicomplexa</taxon>
        <taxon>Aconoidasida</taxon>
        <taxon>Piroplasmida</taxon>
        <taxon>Theileriidae</taxon>
        <taxon>Theileria</taxon>
    </lineage>
</organism>
<name>J4DQB6_THEOR</name>
<keyword evidence="7" id="KW-0496">Mitochondrion</keyword>
<comment type="subcellular location">
    <subcellularLocation>
        <location evidence="1">Mitochondrion inner membrane</location>
        <topology evidence="1">Peripheral membrane protein</topology>
        <orientation evidence="1">Intermembrane side</orientation>
    </subcellularLocation>
</comment>
<dbReference type="Gene3D" id="1.10.287.20">
    <property type="entry name" value="Ubiquinol-cytochrome C reductase hinge domain"/>
    <property type="match status" value="1"/>
</dbReference>
<proteinExistence type="inferred from homology"/>
<dbReference type="Pfam" id="PF02320">
    <property type="entry name" value="UCR_hinge"/>
    <property type="match status" value="1"/>
</dbReference>
<dbReference type="PANTHER" id="PTHR15336">
    <property type="entry name" value="UBIQUINOL-CYTOCHROME C REDUCTASE COMPLEX 7.8 KDA PROTEIN"/>
    <property type="match status" value="1"/>
</dbReference>
<evidence type="ECO:0000256" key="5">
    <source>
        <dbReference type="ARBA" id="ARBA00022792"/>
    </source>
</evidence>
<dbReference type="PANTHER" id="PTHR15336:SF0">
    <property type="entry name" value="CYTOCHROME B-C1 COMPLEX SUBUNIT 6, MITOCHONDRIAL"/>
    <property type="match status" value="1"/>
</dbReference>
<reference evidence="10 11" key="1">
    <citation type="journal article" date="2012" name="MBio">
        <title>Comparative genome analysis of three eukaryotic parasites with differing abilities to transform leukocytes reveals key mediators of Theileria-induced leukocyte transformation.</title>
        <authorList>
            <person name="Hayashida K."/>
            <person name="Hara Y."/>
            <person name="Abe T."/>
            <person name="Yamasaki C."/>
            <person name="Toyoda A."/>
            <person name="Kosuge T."/>
            <person name="Suzuki Y."/>
            <person name="Sato Y."/>
            <person name="Kawashima S."/>
            <person name="Katayama T."/>
            <person name="Wakaguri H."/>
            <person name="Inoue N."/>
            <person name="Homma K."/>
            <person name="Tada-Umezaki M."/>
            <person name="Yagi Y."/>
            <person name="Fujii Y."/>
            <person name="Habara T."/>
            <person name="Kanehisa M."/>
            <person name="Watanabe H."/>
            <person name="Ito K."/>
            <person name="Gojobori T."/>
            <person name="Sugawara H."/>
            <person name="Imanishi T."/>
            <person name="Weir W."/>
            <person name="Gardner M."/>
            <person name="Pain A."/>
            <person name="Shiels B."/>
            <person name="Hattori M."/>
            <person name="Nene V."/>
            <person name="Sugimoto C."/>
        </authorList>
    </citation>
    <scope>NUCLEOTIDE SEQUENCE [LARGE SCALE GENOMIC DNA]</scope>
    <source>
        <strain evidence="10 11">Shintoku</strain>
    </source>
</reference>
<dbReference type="InterPro" id="IPR003422">
    <property type="entry name" value="Cyt_b-c1_6"/>
</dbReference>
<evidence type="ECO:0000256" key="8">
    <source>
        <dbReference type="ARBA" id="ARBA00023136"/>
    </source>
</evidence>
<dbReference type="EMBL" id="AP011949">
    <property type="protein sequence ID" value="BAM42169.1"/>
    <property type="molecule type" value="Genomic_DNA"/>
</dbReference>
<evidence type="ECO:0000256" key="3">
    <source>
        <dbReference type="ARBA" id="ARBA00022448"/>
    </source>
</evidence>
<dbReference type="InterPro" id="IPR036811">
    <property type="entry name" value="Ubol_cytC_Rdtase_hinge_dom_sf"/>
</dbReference>
<evidence type="ECO:0000313" key="10">
    <source>
        <dbReference type="EMBL" id="BAM42169.1"/>
    </source>
</evidence>
<evidence type="ECO:0000313" key="11">
    <source>
        <dbReference type="Proteomes" id="UP000003786"/>
    </source>
</evidence>
<dbReference type="AlphaFoldDB" id="J4DQB6"/>
<sequence>MAYPYRSRFFQKCPEYIPPTSEEDAQVDPRTKLRPPCEQKCAKYNKLYDECVERVTKRNELIQKGESELELGHCLGQHYDLVSCVDNCVSGQGPFSVPQVAHMVTVLVLATVAVLHDDLASDK</sequence>
<gene>
    <name evidence="10" type="ORF">TOT_040000539</name>
</gene>
<keyword evidence="5" id="KW-0999">Mitochondrion inner membrane</keyword>
<evidence type="ECO:0000256" key="6">
    <source>
        <dbReference type="ARBA" id="ARBA00022982"/>
    </source>
</evidence>
<evidence type="ECO:0000256" key="2">
    <source>
        <dbReference type="ARBA" id="ARBA00006498"/>
    </source>
</evidence>
<dbReference type="GO" id="GO:0005743">
    <property type="term" value="C:mitochondrial inner membrane"/>
    <property type="evidence" value="ECO:0007669"/>
    <property type="project" value="UniProtKB-SubCell"/>
</dbReference>
<dbReference type="eggNOG" id="ENOG502T2E2">
    <property type="taxonomic scope" value="Eukaryota"/>
</dbReference>
<keyword evidence="4" id="KW-0679">Respiratory chain</keyword>
<protein>
    <submittedName>
        <fullName evidence="10">Ubiquinol-cytochrome c reductase complex</fullName>
    </submittedName>
</protein>
<dbReference type="Proteomes" id="UP000003786">
    <property type="component" value="Chromosome 4"/>
</dbReference>
<dbReference type="VEuPathDB" id="PiroplasmaDB:TOT_040000539"/>
<dbReference type="RefSeq" id="XP_009692470.1">
    <property type="nucleotide sequence ID" value="XM_009694175.1"/>
</dbReference>
<dbReference type="InterPro" id="IPR023184">
    <property type="entry name" value="Ubol_cytC_Rdtase_hinge_dom"/>
</dbReference>
<keyword evidence="11" id="KW-1185">Reference proteome</keyword>
<keyword evidence="6" id="KW-0249">Electron transport</keyword>
<dbReference type="KEGG" id="tot:TOT_040000539"/>
<evidence type="ECO:0000256" key="1">
    <source>
        <dbReference type="ARBA" id="ARBA00004137"/>
    </source>
</evidence>
<dbReference type="OrthoDB" id="405848at2759"/>
<dbReference type="GeneID" id="20716595"/>
<evidence type="ECO:0000259" key="9">
    <source>
        <dbReference type="Pfam" id="PF02320"/>
    </source>
</evidence>
<accession>J4DQB6</accession>
<evidence type="ECO:0000256" key="7">
    <source>
        <dbReference type="ARBA" id="ARBA00023128"/>
    </source>
</evidence>